<dbReference type="GO" id="GO:0033281">
    <property type="term" value="C:TAT protein transport complex"/>
    <property type="evidence" value="ECO:0007669"/>
    <property type="project" value="UniProtKB-UniRule"/>
</dbReference>
<keyword evidence="4 9" id="KW-0812">Transmembrane</keyword>
<feature type="region of interest" description="Disordered" evidence="10">
    <location>
        <begin position="36"/>
        <end position="106"/>
    </location>
</feature>
<keyword evidence="8 9" id="KW-0472">Membrane</keyword>
<dbReference type="EMBL" id="RJMB01000002">
    <property type="protein sequence ID" value="RNL87021.1"/>
    <property type="molecule type" value="Genomic_DNA"/>
</dbReference>
<evidence type="ECO:0000256" key="8">
    <source>
        <dbReference type="ARBA" id="ARBA00023136"/>
    </source>
</evidence>
<evidence type="ECO:0000313" key="11">
    <source>
        <dbReference type="EMBL" id="RNL87021.1"/>
    </source>
</evidence>
<evidence type="ECO:0000256" key="3">
    <source>
        <dbReference type="ARBA" id="ARBA00022475"/>
    </source>
</evidence>
<evidence type="ECO:0000256" key="1">
    <source>
        <dbReference type="ARBA" id="ARBA00004162"/>
    </source>
</evidence>
<comment type="caution">
    <text evidence="11">The sequence shown here is derived from an EMBL/GenBank/DDBJ whole genome shotgun (WGS) entry which is preliminary data.</text>
</comment>
<keyword evidence="7 9" id="KW-0811">Translocation</keyword>
<evidence type="ECO:0000256" key="10">
    <source>
        <dbReference type="SAM" id="MobiDB-lite"/>
    </source>
</evidence>
<accession>A0A3N0EGV1</accession>
<evidence type="ECO:0000256" key="7">
    <source>
        <dbReference type="ARBA" id="ARBA00023010"/>
    </source>
</evidence>
<dbReference type="GO" id="GO:0008320">
    <property type="term" value="F:protein transmembrane transporter activity"/>
    <property type="evidence" value="ECO:0007669"/>
    <property type="project" value="UniProtKB-UniRule"/>
</dbReference>
<evidence type="ECO:0000256" key="2">
    <source>
        <dbReference type="ARBA" id="ARBA00022448"/>
    </source>
</evidence>
<comment type="function">
    <text evidence="9">Part of the twin-arginine translocation (Tat) system that transports large folded proteins containing a characteristic twin-arginine motif in their signal peptide across membranes. TatA could form the protein-conducting channel of the Tat system.</text>
</comment>
<comment type="subunit">
    <text evidence="9">The Tat system comprises two distinct complexes: a TatABC complex, containing multiple copies of TatA, TatB and TatC subunits, and a separate TatA complex, containing only TatA subunits. Substrates initially bind to the TatABC complex, which probably triggers association of the separate TatA complex to form the active translocon.</text>
</comment>
<comment type="similarity">
    <text evidence="9">Belongs to the TatA/E family.</text>
</comment>
<feature type="compositionally biased region" description="Low complexity" evidence="10">
    <location>
        <begin position="52"/>
        <end position="64"/>
    </location>
</feature>
<evidence type="ECO:0000256" key="5">
    <source>
        <dbReference type="ARBA" id="ARBA00022927"/>
    </source>
</evidence>
<dbReference type="Gene3D" id="1.20.5.3310">
    <property type="match status" value="1"/>
</dbReference>
<dbReference type="HAMAP" id="MF_00236">
    <property type="entry name" value="TatA_E"/>
    <property type="match status" value="1"/>
</dbReference>
<comment type="subcellular location">
    <subcellularLocation>
        <location evidence="1 9">Cell membrane</location>
        <topology evidence="1 9">Single-pass membrane protein</topology>
    </subcellularLocation>
</comment>
<proteinExistence type="inferred from homology"/>
<dbReference type="GO" id="GO:0043953">
    <property type="term" value="P:protein transport by the Tat complex"/>
    <property type="evidence" value="ECO:0007669"/>
    <property type="project" value="UniProtKB-UniRule"/>
</dbReference>
<organism evidence="11 12">
    <name type="scientific">Halostreptopolyspora alba</name>
    <dbReference type="NCBI Taxonomy" id="2487137"/>
    <lineage>
        <taxon>Bacteria</taxon>
        <taxon>Bacillati</taxon>
        <taxon>Actinomycetota</taxon>
        <taxon>Actinomycetes</taxon>
        <taxon>Streptosporangiales</taxon>
        <taxon>Nocardiopsidaceae</taxon>
        <taxon>Halostreptopolyspora</taxon>
    </lineage>
</organism>
<evidence type="ECO:0000313" key="12">
    <source>
        <dbReference type="Proteomes" id="UP000269198"/>
    </source>
</evidence>
<keyword evidence="6 9" id="KW-1133">Transmembrane helix</keyword>
<dbReference type="OrthoDB" id="5245163at2"/>
<dbReference type="PANTHER" id="PTHR42982">
    <property type="entry name" value="SEC-INDEPENDENT PROTEIN TRANSLOCASE PROTEIN TATA"/>
    <property type="match status" value="1"/>
</dbReference>
<dbReference type="NCBIfam" id="NF001854">
    <property type="entry name" value="PRK00575.1"/>
    <property type="match status" value="1"/>
</dbReference>
<protein>
    <recommendedName>
        <fullName evidence="9">Sec-independent protein translocase protein TatA</fullName>
    </recommendedName>
</protein>
<dbReference type="PANTHER" id="PTHR42982:SF8">
    <property type="entry name" value="SEC-INDEPENDENT PROTEIN TRANSLOCASE PROTEIN TATA"/>
    <property type="match status" value="1"/>
</dbReference>
<keyword evidence="2 9" id="KW-0813">Transport</keyword>
<evidence type="ECO:0000256" key="9">
    <source>
        <dbReference type="HAMAP-Rule" id="MF_00236"/>
    </source>
</evidence>
<dbReference type="InterPro" id="IPR006312">
    <property type="entry name" value="TatA/E"/>
</dbReference>
<dbReference type="Proteomes" id="UP000269198">
    <property type="component" value="Unassembled WGS sequence"/>
</dbReference>
<keyword evidence="3 9" id="KW-1003">Cell membrane</keyword>
<gene>
    <name evidence="9 11" type="primary">tatA</name>
    <name evidence="11" type="ORF">EFW17_02800</name>
</gene>
<keyword evidence="12" id="KW-1185">Reference proteome</keyword>
<sequence>MDFRTLLILLLIAVVLFGAKKLPDLARSIGRSARILKSETKGFREDEEDSSTESASESGSSRGAQAQPYDRDAPASQSQQPGYAELPPSQYVVDENGQPVPRQHGS</sequence>
<evidence type="ECO:0000256" key="4">
    <source>
        <dbReference type="ARBA" id="ARBA00022692"/>
    </source>
</evidence>
<dbReference type="AlphaFoldDB" id="A0A3N0EGV1"/>
<name>A0A3N0EGV1_9ACTN</name>
<dbReference type="Pfam" id="PF02416">
    <property type="entry name" value="TatA_B_E"/>
    <property type="match status" value="1"/>
</dbReference>
<evidence type="ECO:0000256" key="6">
    <source>
        <dbReference type="ARBA" id="ARBA00022989"/>
    </source>
</evidence>
<dbReference type="InterPro" id="IPR003369">
    <property type="entry name" value="TatA/B/E"/>
</dbReference>
<keyword evidence="5 9" id="KW-0653">Protein transport</keyword>
<reference evidence="11 12" key="1">
    <citation type="submission" date="2018-11" db="EMBL/GenBank/DDBJ databases">
        <title>The genome draft of YIM 96095.</title>
        <authorList>
            <person name="Tang S.-K."/>
            <person name="Chunyu W.-X."/>
            <person name="Feng Y.-Z."/>
        </authorList>
    </citation>
    <scope>NUCLEOTIDE SEQUENCE [LARGE SCALE GENOMIC DNA]</scope>
    <source>
        <strain evidence="11 12">YIM 96095</strain>
    </source>
</reference>